<feature type="region of interest" description="Disordered" evidence="1">
    <location>
        <begin position="38"/>
        <end position="85"/>
    </location>
</feature>
<evidence type="ECO:0000313" key="2">
    <source>
        <dbReference type="EMBL" id="CEG16491.1"/>
    </source>
</evidence>
<name>A0A0U5G994_XANCI</name>
<dbReference type="AlphaFoldDB" id="A0A0U5G994"/>
<protein>
    <submittedName>
        <fullName evidence="2">Uncharacterized protein</fullName>
    </submittedName>
</protein>
<evidence type="ECO:0000256" key="1">
    <source>
        <dbReference type="SAM" id="MobiDB-lite"/>
    </source>
</evidence>
<organism evidence="2 3">
    <name type="scientific">Xanthomonas citri pv. citri</name>
    <dbReference type="NCBI Taxonomy" id="611301"/>
    <lineage>
        <taxon>Bacteria</taxon>
        <taxon>Pseudomonadati</taxon>
        <taxon>Pseudomonadota</taxon>
        <taxon>Gammaproteobacteria</taxon>
        <taxon>Lysobacterales</taxon>
        <taxon>Lysobacteraceae</taxon>
        <taxon>Xanthomonas</taxon>
    </lineage>
</organism>
<proteinExistence type="predicted"/>
<dbReference type="EMBL" id="CCXZ01000136">
    <property type="protein sequence ID" value="CEG16491.1"/>
    <property type="molecule type" value="Genomic_DNA"/>
</dbReference>
<reference evidence="2 3" key="1">
    <citation type="submission" date="2014-09" db="EMBL/GenBank/DDBJ databases">
        <authorList>
            <person name="Regsiter A."/>
        </authorList>
    </citation>
    <scope>NUCLEOTIDE SEQUENCE [LARGE SCALE GENOMIC DNA]</scope>
</reference>
<keyword evidence="3" id="KW-1185">Reference proteome</keyword>
<dbReference type="Proteomes" id="UP000052230">
    <property type="component" value="Unassembled WGS sequence"/>
</dbReference>
<feature type="compositionally biased region" description="Basic and acidic residues" evidence="1">
    <location>
        <begin position="38"/>
        <end position="54"/>
    </location>
</feature>
<sequence length="85" mass="9078">MPVPTARHASLGAARLRSQAALHPLKEQVYEDNCDDAAGHRAEHGWHGPRDGDHTAGISHGRIGARGRGVFQGQPARRRGAGDAR</sequence>
<accession>A0A0U5G994</accession>
<comment type="caution">
    <text evidence="2">The sequence shown here is derived from an EMBL/GenBank/DDBJ whole genome shotgun (WGS) entry which is preliminary data.</text>
</comment>
<gene>
    <name evidence="2" type="ORF">XAC3562_420008</name>
</gene>
<evidence type="ECO:0000313" key="3">
    <source>
        <dbReference type="Proteomes" id="UP000052230"/>
    </source>
</evidence>